<dbReference type="EMBL" id="FNIN01000001">
    <property type="protein sequence ID" value="SDN24517.1"/>
    <property type="molecule type" value="Genomic_DNA"/>
</dbReference>
<sequence length="465" mass="54116">MQPLKPILWHQGLFLQPQHFQYLENYFSSLTHLLFKYRENEFWGVVRLQINETSLNEFIFDILNGEFVFRGGEWIAFPGNAHLKRRSFEEEWTDPDKPFYVFLGLKKIARDEKNVFLWEEGTEVSSDLSVRFIAKENPEEVQDQLDPSAPVGHLKKMEYFLKILWETEVQGIADYDIIPLAKLIREGNNIKLAEDYVPPCLTIASSQVLLGLFKTVRDQLTSRCKQLEEFKNPGEVEKIDIDSQYLTYLLALRSLNRYVPVIYSLFEQSKTTSPRDAYTLLSQIIGELSTFSQRINALTETEKGIRLLPNYNHEDPFPCFNEANRLIWELLNEIVIGPEHIIKLNKEDLYWIAELPADSLDLRNDFYLALHTSLDKNSVLESVSQLVKLCSSQEVLTLVSRALPGIPLNYIEVPPPGLPKKMNSHYFRIARENKLWEYVERDRDIALVWEGCPEDLKVEVVVLKK</sequence>
<dbReference type="PANTHER" id="PTHR35566">
    <property type="entry name" value="BLR3599 PROTEIN"/>
    <property type="match status" value="1"/>
</dbReference>
<dbReference type="STRING" id="206665.SAMN04488516_101160"/>
<evidence type="ECO:0000313" key="1">
    <source>
        <dbReference type="EMBL" id="SDN24517.1"/>
    </source>
</evidence>
<proteinExistence type="predicted"/>
<gene>
    <name evidence="1" type="ORF">SAMN04488516_101160</name>
</gene>
<accession>A0A1G9ZTS6</accession>
<dbReference type="InterPro" id="IPR010263">
    <property type="entry name" value="T6SS_TssK"/>
</dbReference>
<dbReference type="Pfam" id="PF05936">
    <property type="entry name" value="T6SS_VasE"/>
    <property type="match status" value="1"/>
</dbReference>
<organism evidence="1 2">
    <name type="scientific">Desulfonauticus submarinus</name>
    <dbReference type="NCBI Taxonomy" id="206665"/>
    <lineage>
        <taxon>Bacteria</taxon>
        <taxon>Pseudomonadati</taxon>
        <taxon>Thermodesulfobacteriota</taxon>
        <taxon>Desulfovibrionia</taxon>
        <taxon>Desulfovibrionales</taxon>
        <taxon>Desulfonauticaceae</taxon>
        <taxon>Desulfonauticus</taxon>
    </lineage>
</organism>
<dbReference type="AlphaFoldDB" id="A0A1G9ZTS6"/>
<dbReference type="RefSeq" id="WP_092061892.1">
    <property type="nucleotide sequence ID" value="NZ_FNIN01000001.1"/>
</dbReference>
<dbReference type="OrthoDB" id="9775333at2"/>
<evidence type="ECO:0000313" key="2">
    <source>
        <dbReference type="Proteomes" id="UP000199602"/>
    </source>
</evidence>
<name>A0A1G9ZTS6_9BACT</name>
<dbReference type="PANTHER" id="PTHR35566:SF1">
    <property type="entry name" value="TYPE VI SECRETION SYSTEM BASEPLATE COMPONENT TSSK1"/>
    <property type="match status" value="1"/>
</dbReference>
<dbReference type="Proteomes" id="UP000199602">
    <property type="component" value="Unassembled WGS sequence"/>
</dbReference>
<dbReference type="NCBIfam" id="TIGR03353">
    <property type="entry name" value="VI_chp_4"/>
    <property type="match status" value="1"/>
</dbReference>
<keyword evidence="2" id="KW-1185">Reference proteome</keyword>
<protein>
    <submittedName>
        <fullName evidence="1">Type VI secretion system protein ImpJ</fullName>
    </submittedName>
</protein>
<reference evidence="1 2" key="1">
    <citation type="submission" date="2016-10" db="EMBL/GenBank/DDBJ databases">
        <authorList>
            <person name="de Groot N.N."/>
        </authorList>
    </citation>
    <scope>NUCLEOTIDE SEQUENCE [LARGE SCALE GENOMIC DNA]</scope>
    <source>
        <strain evidence="1 2">DSM 15269</strain>
    </source>
</reference>